<reference evidence="3" key="1">
    <citation type="submission" date="2015-09" db="EMBL/GenBank/DDBJ databases">
        <authorList>
            <consortium name="Pathogen Informatics"/>
        </authorList>
    </citation>
    <scope>NUCLEOTIDE SEQUENCE [LARGE SCALE GENOMIC DNA]</scope>
    <source>
        <strain evidence="3">Lake Konstanz</strain>
    </source>
</reference>
<keyword evidence="3" id="KW-1185">Reference proteome</keyword>
<dbReference type="EMBL" id="CYKH01001867">
    <property type="protein sequence ID" value="CUG90853.1"/>
    <property type="molecule type" value="Genomic_DNA"/>
</dbReference>
<protein>
    <submittedName>
        <fullName evidence="2">Uncharacterized protein</fullName>
    </submittedName>
</protein>
<evidence type="ECO:0000313" key="2">
    <source>
        <dbReference type="EMBL" id="CUG90853.1"/>
    </source>
</evidence>
<sequence>MKKSATAERKRSRDESTTKETANSSIDVTSSDEVLAPMTASAARLMWLEAASAESLNAVETFYKSQMSVLKAKRGSGTRLTPEEIDVRNRLIMLLMQSGRSEQCVVGLTQLGCKVRLASCVLNYTLPLPRQPSVLSSVQAPCIAADGAVPTKAFAALQAALGPLTAAYWTAHDYSVEPPSPYFSFVLPTTPSLLAGTDESCGPLGALIASVYQLGCRRFGDERMKKVHYAELWGHNRPHASGHQLHYDSDDEGRDGIRNPIVSSVLFLLGDVGGPTLVTTQRLADKQLCEHGWLCYPKEGRTLVFDGSVLHGVIPGRGVSPCVGQRRVTVMVALWETIQVRNGDGPGSARPFPSTTPKAQWVRDLTTYPKGVKASSPIDVTTLDVATPEELPQVWERVDGSPVPHGDPICRYDEVYQGF</sequence>
<dbReference type="OrthoDB" id="64523at2759"/>
<feature type="compositionally biased region" description="Polar residues" evidence="1">
    <location>
        <begin position="19"/>
        <end position="28"/>
    </location>
</feature>
<evidence type="ECO:0000313" key="3">
    <source>
        <dbReference type="Proteomes" id="UP000051952"/>
    </source>
</evidence>
<evidence type="ECO:0000256" key="1">
    <source>
        <dbReference type="SAM" id="MobiDB-lite"/>
    </source>
</evidence>
<dbReference type="VEuPathDB" id="TriTrypDB:BSAL_02335"/>
<name>A0A0S4JQQ9_BODSA</name>
<dbReference type="Proteomes" id="UP000051952">
    <property type="component" value="Unassembled WGS sequence"/>
</dbReference>
<gene>
    <name evidence="2" type="ORF">BSAL_02335</name>
</gene>
<organism evidence="2 3">
    <name type="scientific">Bodo saltans</name>
    <name type="common">Flagellated protozoan</name>
    <dbReference type="NCBI Taxonomy" id="75058"/>
    <lineage>
        <taxon>Eukaryota</taxon>
        <taxon>Discoba</taxon>
        <taxon>Euglenozoa</taxon>
        <taxon>Kinetoplastea</taxon>
        <taxon>Metakinetoplastina</taxon>
        <taxon>Eubodonida</taxon>
        <taxon>Bodonidae</taxon>
        <taxon>Bodo</taxon>
    </lineage>
</organism>
<proteinExistence type="predicted"/>
<feature type="compositionally biased region" description="Basic and acidic residues" evidence="1">
    <location>
        <begin position="1"/>
        <end position="18"/>
    </location>
</feature>
<dbReference type="AlphaFoldDB" id="A0A0S4JQQ9"/>
<feature type="region of interest" description="Disordered" evidence="1">
    <location>
        <begin position="1"/>
        <end position="28"/>
    </location>
</feature>
<accession>A0A0S4JQQ9</accession>